<gene>
    <name evidence="3" type="ORF">CVT23_01755</name>
</gene>
<dbReference type="AlphaFoldDB" id="A0A2M9G6X9"/>
<dbReference type="OrthoDB" id="9815600at2"/>
<name>A0A2M9G6X9_9PROT</name>
<keyword evidence="2" id="KW-1133">Transmembrane helix</keyword>
<dbReference type="Proteomes" id="UP000229498">
    <property type="component" value="Unassembled WGS sequence"/>
</dbReference>
<reference evidence="3 4" key="1">
    <citation type="submission" date="2017-11" db="EMBL/GenBank/DDBJ databases">
        <title>Draft genome sequence of Rhizobiales bacterium SY3-13.</title>
        <authorList>
            <person name="Sun C."/>
        </authorList>
    </citation>
    <scope>NUCLEOTIDE SEQUENCE [LARGE SCALE GENOMIC DNA]</scope>
    <source>
        <strain evidence="3 4">SY3-13</strain>
    </source>
</reference>
<dbReference type="Pfam" id="PF04977">
    <property type="entry name" value="DivIC"/>
    <property type="match status" value="1"/>
</dbReference>
<feature type="transmembrane region" description="Helical" evidence="2">
    <location>
        <begin position="14"/>
        <end position="33"/>
    </location>
</feature>
<feature type="coiled-coil region" evidence="1">
    <location>
        <begin position="41"/>
        <end position="68"/>
    </location>
</feature>
<sequence>MTLSTAGSRHLLKFAPPLIGAALVFYFGFHAAYGERGLVALRKLEAEAGHQQERLEDLQARQERLRRRVELIRGPEIDGDILEEQARRILGWSRPDEVVILHPGPSASGR</sequence>
<evidence type="ECO:0000256" key="2">
    <source>
        <dbReference type="SAM" id="Phobius"/>
    </source>
</evidence>
<dbReference type="EMBL" id="PHIG01000005">
    <property type="protein sequence ID" value="PJK31426.1"/>
    <property type="molecule type" value="Genomic_DNA"/>
</dbReference>
<protein>
    <submittedName>
        <fullName evidence="3">Septation ring formation regulator EzrA</fullName>
    </submittedName>
</protein>
<evidence type="ECO:0000256" key="1">
    <source>
        <dbReference type="SAM" id="Coils"/>
    </source>
</evidence>
<organism evidence="3 4">
    <name type="scientific">Minwuia thermotolerans</name>
    <dbReference type="NCBI Taxonomy" id="2056226"/>
    <lineage>
        <taxon>Bacteria</taxon>
        <taxon>Pseudomonadati</taxon>
        <taxon>Pseudomonadota</taxon>
        <taxon>Alphaproteobacteria</taxon>
        <taxon>Minwuiales</taxon>
        <taxon>Minwuiaceae</taxon>
        <taxon>Minwuia</taxon>
    </lineage>
</organism>
<keyword evidence="2" id="KW-0472">Membrane</keyword>
<accession>A0A2M9G6X9</accession>
<evidence type="ECO:0000313" key="3">
    <source>
        <dbReference type="EMBL" id="PJK31426.1"/>
    </source>
</evidence>
<comment type="caution">
    <text evidence="3">The sequence shown here is derived from an EMBL/GenBank/DDBJ whole genome shotgun (WGS) entry which is preliminary data.</text>
</comment>
<keyword evidence="2" id="KW-0812">Transmembrane</keyword>
<keyword evidence="4" id="KW-1185">Reference proteome</keyword>
<keyword evidence="1" id="KW-0175">Coiled coil</keyword>
<evidence type="ECO:0000313" key="4">
    <source>
        <dbReference type="Proteomes" id="UP000229498"/>
    </source>
</evidence>
<dbReference type="RefSeq" id="WP_109793852.1">
    <property type="nucleotide sequence ID" value="NZ_PHIG01000005.1"/>
</dbReference>
<dbReference type="InterPro" id="IPR007060">
    <property type="entry name" value="FtsL/DivIC"/>
</dbReference>
<proteinExistence type="predicted"/>